<evidence type="ECO:0000313" key="1">
    <source>
        <dbReference type="EMBL" id="CUP55890.1"/>
    </source>
</evidence>
<sequence length="67" mass="7421">MVANLALFSEIANQFANIRFGDIVKVPVTSTVLSQNVMICIVLQICVGWKESTQKYAYSVFSCGFLL</sequence>
<organism evidence="1 3">
    <name type="scientific">Bacteroides caccae</name>
    <dbReference type="NCBI Taxonomy" id="47678"/>
    <lineage>
        <taxon>Bacteria</taxon>
        <taxon>Pseudomonadati</taxon>
        <taxon>Bacteroidota</taxon>
        <taxon>Bacteroidia</taxon>
        <taxon>Bacteroidales</taxon>
        <taxon>Bacteroidaceae</taxon>
        <taxon>Bacteroides</taxon>
    </lineage>
</organism>
<name>A0A174PAM5_9BACE</name>
<dbReference type="STRING" id="47678.ERS852494_02543"/>
<gene>
    <name evidence="1" type="ORF">ERS852494_02543</name>
    <name evidence="2" type="ORF">ERS852558_03045</name>
</gene>
<reference evidence="3 4" key="1">
    <citation type="submission" date="2015-09" db="EMBL/GenBank/DDBJ databases">
        <authorList>
            <consortium name="Pathogen Informatics"/>
        </authorList>
    </citation>
    <scope>NUCLEOTIDE SEQUENCE [LARGE SCALE GENOMIC DNA]</scope>
    <source>
        <strain evidence="1 3">2789STDY5834880</strain>
        <strain evidence="2 4">2789STDY5834946</strain>
    </source>
</reference>
<dbReference type="EMBL" id="CZBL01000013">
    <property type="protein sequence ID" value="CUQ39812.1"/>
    <property type="molecule type" value="Genomic_DNA"/>
</dbReference>
<protein>
    <submittedName>
        <fullName evidence="1">Uncharacterized protein</fullName>
    </submittedName>
</protein>
<accession>A0A174PAM5</accession>
<dbReference type="Proteomes" id="UP000095725">
    <property type="component" value="Unassembled WGS sequence"/>
</dbReference>
<evidence type="ECO:0000313" key="3">
    <source>
        <dbReference type="Proteomes" id="UP000095657"/>
    </source>
</evidence>
<dbReference type="AlphaFoldDB" id="A0A174PAM5"/>
<evidence type="ECO:0000313" key="2">
    <source>
        <dbReference type="EMBL" id="CUQ39812.1"/>
    </source>
</evidence>
<evidence type="ECO:0000313" key="4">
    <source>
        <dbReference type="Proteomes" id="UP000095725"/>
    </source>
</evidence>
<dbReference type="Proteomes" id="UP000095657">
    <property type="component" value="Unassembled WGS sequence"/>
</dbReference>
<proteinExistence type="predicted"/>
<dbReference type="EMBL" id="CZAI01000005">
    <property type="protein sequence ID" value="CUP55890.1"/>
    <property type="molecule type" value="Genomic_DNA"/>
</dbReference>